<keyword evidence="6" id="KW-0539">Nucleus</keyword>
<dbReference type="Gene3D" id="4.10.240.10">
    <property type="entry name" value="Zn(2)-C6 fungal-type DNA-binding domain"/>
    <property type="match status" value="1"/>
</dbReference>
<dbReference type="GO" id="GO:0006351">
    <property type="term" value="P:DNA-templated transcription"/>
    <property type="evidence" value="ECO:0007669"/>
    <property type="project" value="InterPro"/>
</dbReference>
<dbReference type="EMBL" id="JAPEUX010000001">
    <property type="protein sequence ID" value="KAJ4359482.1"/>
    <property type="molecule type" value="Genomic_DNA"/>
</dbReference>
<proteinExistence type="predicted"/>
<dbReference type="RefSeq" id="XP_056075684.1">
    <property type="nucleotide sequence ID" value="XM_056208862.1"/>
</dbReference>
<dbReference type="InterPro" id="IPR007219">
    <property type="entry name" value="XnlR_reg_dom"/>
</dbReference>
<evidence type="ECO:0000256" key="4">
    <source>
        <dbReference type="ARBA" id="ARBA00023125"/>
    </source>
</evidence>
<dbReference type="GO" id="GO:0005634">
    <property type="term" value="C:nucleus"/>
    <property type="evidence" value="ECO:0007669"/>
    <property type="project" value="UniProtKB-SubCell"/>
</dbReference>
<dbReference type="SMART" id="SM00066">
    <property type="entry name" value="GAL4"/>
    <property type="match status" value="1"/>
</dbReference>
<feature type="transmembrane region" description="Helical" evidence="7">
    <location>
        <begin position="435"/>
        <end position="456"/>
    </location>
</feature>
<evidence type="ECO:0000313" key="10">
    <source>
        <dbReference type="Proteomes" id="UP001140513"/>
    </source>
</evidence>
<gene>
    <name evidence="9" type="ORF">N0V89_000036</name>
</gene>
<comment type="subcellular location">
    <subcellularLocation>
        <location evidence="1">Nucleus</location>
    </subcellularLocation>
</comment>
<accession>A0A9W8XTH8</accession>
<dbReference type="InterPro" id="IPR036864">
    <property type="entry name" value="Zn2-C6_fun-type_DNA-bd_sf"/>
</dbReference>
<keyword evidence="7" id="KW-0812">Transmembrane</keyword>
<organism evidence="9 10">
    <name type="scientific">Didymosphaeria variabile</name>
    <dbReference type="NCBI Taxonomy" id="1932322"/>
    <lineage>
        <taxon>Eukaryota</taxon>
        <taxon>Fungi</taxon>
        <taxon>Dikarya</taxon>
        <taxon>Ascomycota</taxon>
        <taxon>Pezizomycotina</taxon>
        <taxon>Dothideomycetes</taxon>
        <taxon>Pleosporomycetidae</taxon>
        <taxon>Pleosporales</taxon>
        <taxon>Massarineae</taxon>
        <taxon>Didymosphaeriaceae</taxon>
        <taxon>Didymosphaeria</taxon>
    </lineage>
</organism>
<feature type="domain" description="Zn(2)-C6 fungal-type" evidence="8">
    <location>
        <begin position="7"/>
        <end position="40"/>
    </location>
</feature>
<keyword evidence="2" id="KW-0479">Metal-binding</keyword>
<keyword evidence="5" id="KW-0804">Transcription</keyword>
<name>A0A9W8XTH8_9PLEO</name>
<evidence type="ECO:0000256" key="1">
    <source>
        <dbReference type="ARBA" id="ARBA00004123"/>
    </source>
</evidence>
<protein>
    <recommendedName>
        <fullName evidence="8">Zn(2)-C6 fungal-type domain-containing protein</fullName>
    </recommendedName>
</protein>
<dbReference type="Pfam" id="PF04082">
    <property type="entry name" value="Fungal_trans"/>
    <property type="match status" value="1"/>
</dbReference>
<keyword evidence="4" id="KW-0238">DNA-binding</keyword>
<dbReference type="PANTHER" id="PTHR31845">
    <property type="entry name" value="FINGER DOMAIN PROTEIN, PUTATIVE-RELATED"/>
    <property type="match status" value="1"/>
</dbReference>
<dbReference type="PROSITE" id="PS00463">
    <property type="entry name" value="ZN2_CY6_FUNGAL_1"/>
    <property type="match status" value="1"/>
</dbReference>
<dbReference type="PROSITE" id="PS50048">
    <property type="entry name" value="ZN2_CY6_FUNGAL_2"/>
    <property type="match status" value="1"/>
</dbReference>
<dbReference type="CDD" id="cd12148">
    <property type="entry name" value="fungal_TF_MHR"/>
    <property type="match status" value="1"/>
</dbReference>
<evidence type="ECO:0000256" key="5">
    <source>
        <dbReference type="ARBA" id="ARBA00023163"/>
    </source>
</evidence>
<dbReference type="InterPro" id="IPR051089">
    <property type="entry name" value="prtT"/>
</dbReference>
<dbReference type="AlphaFoldDB" id="A0A9W8XTH8"/>
<keyword evidence="10" id="KW-1185">Reference proteome</keyword>
<evidence type="ECO:0000313" key="9">
    <source>
        <dbReference type="EMBL" id="KAJ4359482.1"/>
    </source>
</evidence>
<dbReference type="CDD" id="cd00067">
    <property type="entry name" value="GAL4"/>
    <property type="match status" value="1"/>
</dbReference>
<dbReference type="GO" id="GO:0000976">
    <property type="term" value="F:transcription cis-regulatory region binding"/>
    <property type="evidence" value="ECO:0007669"/>
    <property type="project" value="TreeGrafter"/>
</dbReference>
<evidence type="ECO:0000256" key="6">
    <source>
        <dbReference type="ARBA" id="ARBA00023242"/>
    </source>
</evidence>
<dbReference type="Proteomes" id="UP001140513">
    <property type="component" value="Unassembled WGS sequence"/>
</dbReference>
<dbReference type="GO" id="GO:0000981">
    <property type="term" value="F:DNA-binding transcription factor activity, RNA polymerase II-specific"/>
    <property type="evidence" value="ECO:0007669"/>
    <property type="project" value="InterPro"/>
</dbReference>
<keyword evidence="7" id="KW-1133">Transmembrane helix</keyword>
<keyword evidence="3" id="KW-0805">Transcription regulation</keyword>
<dbReference type="Pfam" id="PF00172">
    <property type="entry name" value="Zn_clus"/>
    <property type="match status" value="1"/>
</dbReference>
<reference evidence="9" key="1">
    <citation type="submission" date="2022-10" db="EMBL/GenBank/DDBJ databases">
        <title>Tapping the CABI collections for fungal endophytes: first genome assemblies for Collariella, Neodidymelliopsis, Ascochyta clinopodiicola, Didymella pomorum, Didymosphaeria variabile, Neocosmospora piperis and Neocucurbitaria cava.</title>
        <authorList>
            <person name="Hill R."/>
        </authorList>
    </citation>
    <scope>NUCLEOTIDE SEQUENCE</scope>
    <source>
        <strain evidence="9">IMI 356815</strain>
    </source>
</reference>
<evidence type="ECO:0000256" key="3">
    <source>
        <dbReference type="ARBA" id="ARBA00023015"/>
    </source>
</evidence>
<dbReference type="GO" id="GO:0008270">
    <property type="term" value="F:zinc ion binding"/>
    <property type="evidence" value="ECO:0007669"/>
    <property type="project" value="InterPro"/>
</dbReference>
<dbReference type="GeneID" id="80903566"/>
<keyword evidence="7" id="KW-0472">Membrane</keyword>
<evidence type="ECO:0000256" key="2">
    <source>
        <dbReference type="ARBA" id="ARBA00022723"/>
    </source>
</evidence>
<evidence type="ECO:0000256" key="7">
    <source>
        <dbReference type="SAM" id="Phobius"/>
    </source>
</evidence>
<sequence>MKKRSRACQECHRLKIKCDLSTSPAGAACERCTRNNLECVPSAPRLQRDRISELEAEVDELKRTLREQSSSTTTTSSISPGSLLEDHDELILSFLDARIPLGRQQDLLHLFTQEAGATWPVIRLSTDLDQLRVKSPILLLSVLTYTVTHNAQGTDLEIHDELVRQTVHILGEEVIGRGERSLELVQALLVASFWNKSTRRGAQGSCYQLIQLAADMAVDIGIAGPSLQPSPVAFFSHHEDPTSLEARRTWLACFVALATSSFSMRRPNTIPWNPHHHECLLALESGGDPSDVLLCQIVRIIQVMQEIHDQLGLCQISAFLDGNDYAIYAAMDTLKSRVDMWAAQIPPDLTSSQLLKVLYHVAMVFLYEPILHTPTNKAAFVPPFIPQRIPVKDFPKPANVIFPLKIALESLVQNCHGVIDTVAGMGPSMVLDLSTFSFTPMVLYSLFMLVTVMVAATDPTNTYGQCLPRDSFRIEEYGLKLRQLTSSVKALDPTFSCYTTRMIDATGWLEQWYIDYLAILRRYEANLAN</sequence>
<comment type="caution">
    <text evidence="9">The sequence shown here is derived from an EMBL/GenBank/DDBJ whole genome shotgun (WGS) entry which is preliminary data.</text>
</comment>
<evidence type="ECO:0000259" key="8">
    <source>
        <dbReference type="PROSITE" id="PS50048"/>
    </source>
</evidence>
<dbReference type="OrthoDB" id="3365636at2759"/>
<dbReference type="InterPro" id="IPR001138">
    <property type="entry name" value="Zn2Cys6_DnaBD"/>
</dbReference>
<dbReference type="SUPFAM" id="SSF57701">
    <property type="entry name" value="Zn2/Cys6 DNA-binding domain"/>
    <property type="match status" value="1"/>
</dbReference>
<dbReference type="PANTHER" id="PTHR31845:SF39">
    <property type="entry name" value="TRANSCRIPTION FACTOR PBCR-RELATED"/>
    <property type="match status" value="1"/>
</dbReference>